<dbReference type="OrthoDB" id="10062876at2759"/>
<accession>A0A8H8U7F2</accession>
<comment type="subcellular location">
    <subcellularLocation>
        <location evidence="1">Membrane</location>
        <topology evidence="1">Multi-pass membrane protein</topology>
    </subcellularLocation>
</comment>
<evidence type="ECO:0000313" key="7">
    <source>
        <dbReference type="Proteomes" id="UP000443090"/>
    </source>
</evidence>
<dbReference type="Proteomes" id="UP000443090">
    <property type="component" value="Unassembled WGS sequence"/>
</dbReference>
<dbReference type="InterPro" id="IPR002293">
    <property type="entry name" value="AA/rel_permease1"/>
</dbReference>
<feature type="transmembrane region" description="Helical" evidence="5">
    <location>
        <begin position="198"/>
        <end position="221"/>
    </location>
</feature>
<keyword evidence="3 5" id="KW-1133">Transmembrane helix</keyword>
<dbReference type="Gene3D" id="1.20.1740.10">
    <property type="entry name" value="Amino acid/polyamine transporter I"/>
    <property type="match status" value="1"/>
</dbReference>
<sequence length="626" mass="66802">MSLDNDLDDGVQRPLLADSGAPEYGIADRTAIASSEQSERGTFTRNLGAIDAFAIIISIVIGSGIFTSPGSIDANVPSPGIALVLWLIGGVLAWTGASTLAELGTAIPGEGGVQPYLKRIFGDIFGFLAAWTWIVAVMPATLAILSIVFIESIFSAAGVADQARRIEHKLLSVLVLLVVNGANSISTKASTQLNKFFVVTKFVTILGVVVAGIAVLIIGAANPERDIGGRDWLTKPWFGFRDSVLPDGNVIEWGKLSQWEILGHYSTALYGALWAYSGWDKAVYISAELKSPARQLPLAINTSVPTIIICFIAANAAYYILLPWTLVSTTDSVAVAAITRLLGHGFGIVAAILVCLVVAGALLGNSFVTGRMTVAAGNQNWLPRFFAIVGKVGVTSNSDPGSTDPSETPKSDAPLNALLLSTILSTLYILFGNFRALLTFNGLGEYSFFFLTVLGAIVLRYREPDLQRPYKPFILIPAIFVVVSGFIVVRGAIFAPVQAGILVLVWIIGGGFYLARTWTRTREVEEISELTKRQCGFVHYFAAGSLEIVEDEMGEKFQVIPVKTSELERIGDEKMVRGDGSAFVGYLIQHVLGDGAGGGIGDNAAGLLGLEEENLRTVVRGVLSEL</sequence>
<feature type="transmembrane region" description="Helical" evidence="5">
    <location>
        <begin position="473"/>
        <end position="493"/>
    </location>
</feature>
<evidence type="ECO:0000256" key="3">
    <source>
        <dbReference type="ARBA" id="ARBA00022989"/>
    </source>
</evidence>
<keyword evidence="7" id="KW-1185">Reference proteome</keyword>
<feature type="transmembrane region" description="Helical" evidence="5">
    <location>
        <begin position="443"/>
        <end position="461"/>
    </location>
</feature>
<dbReference type="PANTHER" id="PTHR11785:SF402">
    <property type="entry name" value="AMINO ACID TRANSPORTER (EUROFUNG)"/>
    <property type="match status" value="1"/>
</dbReference>
<evidence type="ECO:0000256" key="1">
    <source>
        <dbReference type="ARBA" id="ARBA00004141"/>
    </source>
</evidence>
<evidence type="ECO:0000313" key="6">
    <source>
        <dbReference type="EMBL" id="TVY36675.1"/>
    </source>
</evidence>
<dbReference type="AlphaFoldDB" id="A0A8H8U7F2"/>
<dbReference type="PANTHER" id="PTHR11785">
    <property type="entry name" value="AMINO ACID TRANSPORTER"/>
    <property type="match status" value="1"/>
</dbReference>
<protein>
    <submittedName>
        <fullName evidence="6">B(0,+)-type amino acid transporter</fullName>
    </submittedName>
</protein>
<dbReference type="Pfam" id="PF13520">
    <property type="entry name" value="AA_permease_2"/>
    <property type="match status" value="1"/>
</dbReference>
<feature type="transmembrane region" description="Helical" evidence="5">
    <location>
        <begin position="80"/>
        <end position="104"/>
    </location>
</feature>
<name>A0A8H8U7F2_9HELO</name>
<evidence type="ECO:0000256" key="5">
    <source>
        <dbReference type="SAM" id="Phobius"/>
    </source>
</evidence>
<evidence type="ECO:0000256" key="4">
    <source>
        <dbReference type="ARBA" id="ARBA00023136"/>
    </source>
</evidence>
<feature type="transmembrane region" description="Helical" evidence="5">
    <location>
        <begin position="170"/>
        <end position="186"/>
    </location>
</feature>
<dbReference type="GO" id="GO:0015179">
    <property type="term" value="F:L-amino acid transmembrane transporter activity"/>
    <property type="evidence" value="ECO:0007669"/>
    <property type="project" value="TreeGrafter"/>
</dbReference>
<dbReference type="InterPro" id="IPR050598">
    <property type="entry name" value="AminoAcid_Transporter"/>
</dbReference>
<feature type="transmembrane region" description="Helical" evidence="5">
    <location>
        <begin position="499"/>
        <end position="515"/>
    </location>
</feature>
<comment type="caution">
    <text evidence="6">The sequence shown here is derived from an EMBL/GenBank/DDBJ whole genome shotgun (WGS) entry which is preliminary data.</text>
</comment>
<keyword evidence="4 5" id="KW-0472">Membrane</keyword>
<gene>
    <name evidence="6" type="primary">SLC7A9</name>
    <name evidence="6" type="ORF">LOCC1_G007580</name>
</gene>
<feature type="transmembrane region" description="Helical" evidence="5">
    <location>
        <begin position="341"/>
        <end position="363"/>
    </location>
</feature>
<reference evidence="6 7" key="1">
    <citation type="submission" date="2018-05" db="EMBL/GenBank/DDBJ databases">
        <title>Genome sequencing and assembly of the regulated plant pathogen Lachnellula willkommii and related sister species for the development of diagnostic species identification markers.</title>
        <authorList>
            <person name="Giroux E."/>
            <person name="Bilodeau G."/>
        </authorList>
    </citation>
    <scope>NUCLEOTIDE SEQUENCE [LARGE SCALE GENOMIC DNA]</scope>
    <source>
        <strain evidence="6 7">CBS 160.35</strain>
    </source>
</reference>
<feature type="transmembrane region" description="Helical" evidence="5">
    <location>
        <begin position="47"/>
        <end position="68"/>
    </location>
</feature>
<feature type="transmembrane region" description="Helical" evidence="5">
    <location>
        <begin position="298"/>
        <end position="321"/>
    </location>
</feature>
<dbReference type="EMBL" id="QGMI01000799">
    <property type="protein sequence ID" value="TVY36675.1"/>
    <property type="molecule type" value="Genomic_DNA"/>
</dbReference>
<dbReference type="FunFam" id="1.20.1740.10:FF:000042">
    <property type="entry name" value="Similar to amino acid transporter"/>
    <property type="match status" value="1"/>
</dbReference>
<dbReference type="GO" id="GO:0016020">
    <property type="term" value="C:membrane"/>
    <property type="evidence" value="ECO:0007669"/>
    <property type="project" value="UniProtKB-SubCell"/>
</dbReference>
<evidence type="ECO:0000256" key="2">
    <source>
        <dbReference type="ARBA" id="ARBA00022692"/>
    </source>
</evidence>
<feature type="transmembrane region" description="Helical" evidence="5">
    <location>
        <begin position="413"/>
        <end position="431"/>
    </location>
</feature>
<keyword evidence="2 5" id="KW-0812">Transmembrane</keyword>
<feature type="transmembrane region" description="Helical" evidence="5">
    <location>
        <begin position="124"/>
        <end position="150"/>
    </location>
</feature>
<organism evidence="6 7">
    <name type="scientific">Lachnellula occidentalis</name>
    <dbReference type="NCBI Taxonomy" id="215460"/>
    <lineage>
        <taxon>Eukaryota</taxon>
        <taxon>Fungi</taxon>
        <taxon>Dikarya</taxon>
        <taxon>Ascomycota</taxon>
        <taxon>Pezizomycotina</taxon>
        <taxon>Leotiomycetes</taxon>
        <taxon>Helotiales</taxon>
        <taxon>Lachnaceae</taxon>
        <taxon>Lachnellula</taxon>
    </lineage>
</organism>
<proteinExistence type="predicted"/>